<gene>
    <name evidence="2" type="ORF">EQG61_02555</name>
</gene>
<keyword evidence="1" id="KW-0812">Transmembrane</keyword>
<dbReference type="OrthoDB" id="1452530at2"/>
<name>A0A4Q1KDL8_9FLAO</name>
<sequence length="323" mass="36854">MSTTPQSTGEKEIDLFEMKDNFGSLTSGITKRAVQFISFFINNRKKIILFFVIGIVLGTGADYITKSYTTQVIVTPNFGSNDYLYSKVDLINSKIIQGDTVFLKNVVGIKEPKKVAEVTVKPITDIYRFIENRPDNFELIRLMSEDADIKKIIEDKVTSKNYPIHEILIVTAKPTTKDKVVTPILNFVNQSDYFKRLQVINIQNVKNKIKANDLIIKQIDGVLNSFSNGVNGNQKSDKLVYFNENTQLNDIIKSKNDLVIEQGNHKIVLVNYEKIIKEINTSLNLKNTSGLSGKLKLVFPFLFVLIFTTFRFFKKIYKLQAKK</sequence>
<dbReference type="Proteomes" id="UP000289857">
    <property type="component" value="Unassembled WGS sequence"/>
</dbReference>
<dbReference type="AlphaFoldDB" id="A0A4Q1KDL8"/>
<evidence type="ECO:0000313" key="3">
    <source>
        <dbReference type="Proteomes" id="UP000289857"/>
    </source>
</evidence>
<evidence type="ECO:0000256" key="1">
    <source>
        <dbReference type="SAM" id="Phobius"/>
    </source>
</evidence>
<accession>A0A4Q1KDL8</accession>
<comment type="caution">
    <text evidence="2">The sequence shown here is derived from an EMBL/GenBank/DDBJ whole genome shotgun (WGS) entry which is preliminary data.</text>
</comment>
<feature type="transmembrane region" description="Helical" evidence="1">
    <location>
        <begin position="297"/>
        <end position="313"/>
    </location>
</feature>
<keyword evidence="1" id="KW-0472">Membrane</keyword>
<keyword evidence="3" id="KW-1185">Reference proteome</keyword>
<protein>
    <submittedName>
        <fullName evidence="2">Uncharacterized protein</fullName>
    </submittedName>
</protein>
<feature type="transmembrane region" description="Helical" evidence="1">
    <location>
        <begin position="47"/>
        <end position="65"/>
    </location>
</feature>
<keyword evidence="1" id="KW-1133">Transmembrane helix</keyword>
<evidence type="ECO:0000313" key="2">
    <source>
        <dbReference type="EMBL" id="RXR24343.1"/>
    </source>
</evidence>
<organism evidence="2 3">
    <name type="scientific">Flavobacterium stagni</name>
    <dbReference type="NCBI Taxonomy" id="2506421"/>
    <lineage>
        <taxon>Bacteria</taxon>
        <taxon>Pseudomonadati</taxon>
        <taxon>Bacteroidota</taxon>
        <taxon>Flavobacteriia</taxon>
        <taxon>Flavobacteriales</taxon>
        <taxon>Flavobacteriaceae</taxon>
        <taxon>Flavobacterium</taxon>
    </lineage>
</organism>
<dbReference type="RefSeq" id="WP_129460320.1">
    <property type="nucleotide sequence ID" value="NZ_SBKN01000001.1"/>
</dbReference>
<proteinExistence type="predicted"/>
<reference evidence="3" key="1">
    <citation type="submission" date="2019-01" db="EMBL/GenBank/DDBJ databases">
        <title>Cytophagaceae bacterium strain CAR-16.</title>
        <authorList>
            <person name="Chen W.-M."/>
        </authorList>
    </citation>
    <scope>NUCLEOTIDE SEQUENCE [LARGE SCALE GENOMIC DNA]</scope>
    <source>
        <strain evidence="3">WWJ-16</strain>
    </source>
</reference>
<dbReference type="EMBL" id="SBKN01000001">
    <property type="protein sequence ID" value="RXR24343.1"/>
    <property type="molecule type" value="Genomic_DNA"/>
</dbReference>